<gene>
    <name evidence="2" type="ORF">C7383_10391</name>
</gene>
<sequence length="500" mass="57603">MREELENISKGFEVRKNLIALRSEIKDPAQKRALAYKLGGDFGVFTRLLEDADPKARKNAALILGEMECDDLLPLLYKAYESETQLFVRAEYLKAMAHCDYTGYVSRLKGCLKRNQETRWEESDIKHVREENAVLRSMILSVEKPEKHRFTGYDNHFDVILMTNRNFGALTLAQAEEDESCGKSGVHGGTVRLETDNIRKLFNIRTYTEMLFPIKGASRIMEKEPEAAARILARSGLLSFLEENHKGDGPFYFRVELKGKMPLEKKGNFIRKFAAALENYTDGSLCNYASDYEIEIRLVEKQAGGFIPLLKLYTYQDRRFEYRQNALAASISPVNAAVMMQLAKPYMKEDAQVLDPFCGVGTMLIERNIVKKANPLYGVDIYPEAVDKGRENAGRAETVINFINRDILSFKHEYLFDEIVSDLPAVTRTKDKGQILELYSAFLDKAKELLKEGAYLFLYTPESDVLERCLKERREYEIQESWIFNEREGSIFYIIRYHEE</sequence>
<dbReference type="InterPro" id="IPR000241">
    <property type="entry name" value="RlmKL-like_Mtase"/>
</dbReference>
<dbReference type="InterPro" id="IPR011989">
    <property type="entry name" value="ARM-like"/>
</dbReference>
<dbReference type="Pfam" id="PF13646">
    <property type="entry name" value="HEAT_2"/>
    <property type="match status" value="1"/>
</dbReference>
<dbReference type="PANTHER" id="PTHR14911:SF13">
    <property type="entry name" value="TRNA (GUANINE(6)-N2)-METHYLTRANSFERASE THUMP3"/>
    <property type="match status" value="1"/>
</dbReference>
<dbReference type="CDD" id="cd02440">
    <property type="entry name" value="AdoMet_MTases"/>
    <property type="match status" value="1"/>
</dbReference>
<dbReference type="SUPFAM" id="SSF48371">
    <property type="entry name" value="ARM repeat"/>
    <property type="match status" value="1"/>
</dbReference>
<dbReference type="PANTHER" id="PTHR14911">
    <property type="entry name" value="THUMP DOMAIN-CONTAINING"/>
    <property type="match status" value="1"/>
</dbReference>
<organism evidence="2 3">
    <name type="scientific">Murimonas intestini</name>
    <dbReference type="NCBI Taxonomy" id="1337051"/>
    <lineage>
        <taxon>Bacteria</taxon>
        <taxon>Bacillati</taxon>
        <taxon>Bacillota</taxon>
        <taxon>Clostridia</taxon>
        <taxon>Lachnospirales</taxon>
        <taxon>Lachnospiraceae</taxon>
        <taxon>Murimonas</taxon>
    </lineage>
</organism>
<dbReference type="Gene3D" id="3.40.50.150">
    <property type="entry name" value="Vaccinia Virus protein VP39"/>
    <property type="match status" value="1"/>
</dbReference>
<dbReference type="Pfam" id="PF01170">
    <property type="entry name" value="UPF0020"/>
    <property type="match status" value="1"/>
</dbReference>
<dbReference type="InterPro" id="IPR016024">
    <property type="entry name" value="ARM-type_fold"/>
</dbReference>
<proteinExistence type="predicted"/>
<dbReference type="Proteomes" id="UP000245412">
    <property type="component" value="Unassembled WGS sequence"/>
</dbReference>
<evidence type="ECO:0000313" key="2">
    <source>
        <dbReference type="EMBL" id="PWJ77250.1"/>
    </source>
</evidence>
<dbReference type="Gene3D" id="1.25.10.10">
    <property type="entry name" value="Leucine-rich Repeat Variant"/>
    <property type="match status" value="1"/>
</dbReference>
<dbReference type="SUPFAM" id="SSF53335">
    <property type="entry name" value="S-adenosyl-L-methionine-dependent methyltransferases"/>
    <property type="match status" value="1"/>
</dbReference>
<evidence type="ECO:0000259" key="1">
    <source>
        <dbReference type="Pfam" id="PF01170"/>
    </source>
</evidence>
<dbReference type="GO" id="GO:0016423">
    <property type="term" value="F:tRNA (guanine) methyltransferase activity"/>
    <property type="evidence" value="ECO:0007669"/>
    <property type="project" value="TreeGrafter"/>
</dbReference>
<name>A0AB73T6P9_9FIRM</name>
<dbReference type="RefSeq" id="WP_109625363.1">
    <property type="nucleotide sequence ID" value="NZ_JANKBI010000002.1"/>
</dbReference>
<feature type="domain" description="Ribosomal RNA large subunit methyltransferase K/L-like methyltransferase" evidence="1">
    <location>
        <begin position="321"/>
        <end position="482"/>
    </location>
</feature>
<dbReference type="EMBL" id="QGGY01000003">
    <property type="protein sequence ID" value="PWJ77250.1"/>
    <property type="molecule type" value="Genomic_DNA"/>
</dbReference>
<dbReference type="AlphaFoldDB" id="A0AB73T6P9"/>
<accession>A0AB73T6P9</accession>
<keyword evidence="3" id="KW-1185">Reference proteome</keyword>
<dbReference type="GO" id="GO:0030488">
    <property type="term" value="P:tRNA methylation"/>
    <property type="evidence" value="ECO:0007669"/>
    <property type="project" value="TreeGrafter"/>
</dbReference>
<reference evidence="2 3" key="1">
    <citation type="submission" date="2018-05" db="EMBL/GenBank/DDBJ databases">
        <authorList>
            <person name="Goeker M."/>
            <person name="Huntemann M."/>
            <person name="Clum A."/>
            <person name="Pillay M."/>
            <person name="Palaniappan K."/>
            <person name="Varghese N."/>
            <person name="Mikhailova N."/>
            <person name="Stamatis D."/>
            <person name="Reddy T."/>
            <person name="Daum C."/>
            <person name="Shapiro N."/>
            <person name="Ivanova N."/>
            <person name="Kyrpides N."/>
            <person name="Woyke T."/>
        </authorList>
    </citation>
    <scope>NUCLEOTIDE SEQUENCE [LARGE SCALE GENOMIC DNA]</scope>
    <source>
        <strain evidence="2 3">DSM 26524</strain>
    </source>
</reference>
<comment type="caution">
    <text evidence="2">The sequence shown here is derived from an EMBL/GenBank/DDBJ whole genome shotgun (WGS) entry which is preliminary data.</text>
</comment>
<dbReference type="InterPro" id="IPR029063">
    <property type="entry name" value="SAM-dependent_MTases_sf"/>
</dbReference>
<keyword evidence="2" id="KW-0808">Transferase</keyword>
<evidence type="ECO:0000313" key="3">
    <source>
        <dbReference type="Proteomes" id="UP000245412"/>
    </source>
</evidence>
<protein>
    <submittedName>
        <fullName evidence="2">RNA methylase family UPF0020</fullName>
    </submittedName>
</protein>
<keyword evidence="2" id="KW-0489">Methyltransferase</keyword>